<dbReference type="STRING" id="177439.DP0878"/>
<evidence type="ECO:0000313" key="2">
    <source>
        <dbReference type="Proteomes" id="UP000000602"/>
    </source>
</evidence>
<dbReference type="HOGENOM" id="CLU_2933898_0_0_7"/>
<dbReference type="Proteomes" id="UP000000602">
    <property type="component" value="Chromosome"/>
</dbReference>
<protein>
    <submittedName>
        <fullName evidence="1">Uncharacterized protein</fullName>
    </submittedName>
</protein>
<accession>Q6APW6</accession>
<name>Q6APW6_DESPS</name>
<organism evidence="1 2">
    <name type="scientific">Desulfotalea psychrophila (strain LSv54 / DSM 12343)</name>
    <dbReference type="NCBI Taxonomy" id="177439"/>
    <lineage>
        <taxon>Bacteria</taxon>
        <taxon>Pseudomonadati</taxon>
        <taxon>Thermodesulfobacteriota</taxon>
        <taxon>Desulfobulbia</taxon>
        <taxon>Desulfobulbales</taxon>
        <taxon>Desulfocapsaceae</taxon>
        <taxon>Desulfotalea</taxon>
    </lineage>
</organism>
<sequence>MQLYCLINGIDLPLGEGRCAALCAEKDINHRAHRVHRGQGKKVVLGELPKRSGLNLVLGP</sequence>
<keyword evidence="2" id="KW-1185">Reference proteome</keyword>
<evidence type="ECO:0000313" key="1">
    <source>
        <dbReference type="EMBL" id="CAG35607.1"/>
    </source>
</evidence>
<dbReference type="KEGG" id="dps:DP0878"/>
<reference evidence="2" key="1">
    <citation type="journal article" date="2004" name="Environ. Microbiol.">
        <title>The genome of Desulfotalea psychrophila, a sulfate-reducing bacterium from permanently cold Arctic sediments.</title>
        <authorList>
            <person name="Rabus R."/>
            <person name="Ruepp A."/>
            <person name="Frickey T."/>
            <person name="Rattei T."/>
            <person name="Fartmann B."/>
            <person name="Stark M."/>
            <person name="Bauer M."/>
            <person name="Zibat A."/>
            <person name="Lombardot T."/>
            <person name="Becker I."/>
            <person name="Amann J."/>
            <person name="Gellner K."/>
            <person name="Teeling H."/>
            <person name="Leuschner W.D."/>
            <person name="Gloeckner F.-O."/>
            <person name="Lupas A.N."/>
            <person name="Amann R."/>
            <person name="Klenk H.-P."/>
        </authorList>
    </citation>
    <scope>NUCLEOTIDE SEQUENCE [LARGE SCALE GENOMIC DNA]</scope>
    <source>
        <strain evidence="2">DSM 12343 / LSv54</strain>
    </source>
</reference>
<gene>
    <name evidence="1" type="ordered locus">DP0878</name>
</gene>
<dbReference type="AlphaFoldDB" id="Q6APW6"/>
<proteinExistence type="predicted"/>
<dbReference type="EMBL" id="CR522870">
    <property type="protein sequence ID" value="CAG35607.1"/>
    <property type="molecule type" value="Genomic_DNA"/>
</dbReference>